<accession>A0A6N7QMP4</accession>
<evidence type="ECO:0000313" key="3">
    <source>
        <dbReference type="EMBL" id="MRH77795.1"/>
    </source>
</evidence>
<feature type="compositionally biased region" description="Polar residues" evidence="1">
    <location>
        <begin position="18"/>
        <end position="30"/>
    </location>
</feature>
<keyword evidence="4" id="KW-1185">Reference proteome</keyword>
<sequence>MSGPTPRPFANGGRPSNGKETASRRSNPTMAEQRPDDLSEWQRHAMAVPESFDLCLAGGRGGGKTWLLFVLFLRHCEKWKAAAKCLVVRRSFPGLSELESDLHAFLSAVYGHRGFNHDRRTHKFTLGNGATIQLDQLESERDFQKYQGKGFSHIAVDEAGQFSSPALVDRLRSSLRAPTGIPLRFIILANPGGSGHHWLAKRYAMRQSWVPFTDAATGGQFVTIASTYRDNDFIDRDRYAANLKASCATDPELARAWLDGDWSVIRGAYFAHVLDTNRSMIEPWAYLPNRINHRLNKRSIYHHDPSLVTDWRIFLAHDFGVSAPSVTYLVAKSPGHAAPDGVVYPKDSIILLDEITTAHPDDQTQGTGLTVPEQAAAIVDMCKQWQAKPQGVADDAIFNRTGGEAGSIAQEFQRNGVVFQRAHKGGRIAGWQTMARLLQDAGKPDKPGLYVSRRCSYWWATVPNLPRDPRRPEDIDTTGPDHAADASRYAVTAEFQQYPRTVIRGVA</sequence>
<feature type="region of interest" description="Disordered" evidence="1">
    <location>
        <begin position="1"/>
        <end position="37"/>
    </location>
</feature>
<evidence type="ECO:0000256" key="1">
    <source>
        <dbReference type="SAM" id="MobiDB-lite"/>
    </source>
</evidence>
<protein>
    <recommendedName>
        <fullName evidence="2">Phage terminase large subunit N-terminal domain-containing protein</fullName>
    </recommendedName>
</protein>
<dbReference type="InterPro" id="IPR027417">
    <property type="entry name" value="P-loop_NTPase"/>
</dbReference>
<dbReference type="Pfam" id="PF04466">
    <property type="entry name" value="Terminase_3"/>
    <property type="match status" value="1"/>
</dbReference>
<dbReference type="Proteomes" id="UP000433788">
    <property type="component" value="Unassembled WGS sequence"/>
</dbReference>
<reference evidence="3 4" key="1">
    <citation type="submission" date="2019-11" db="EMBL/GenBank/DDBJ databases">
        <authorList>
            <person name="Zhang X.Y."/>
        </authorList>
    </citation>
    <scope>NUCLEOTIDE SEQUENCE [LARGE SCALE GENOMIC DNA]</scope>
    <source>
        <strain evidence="3 4">C176</strain>
    </source>
</reference>
<dbReference type="SUPFAM" id="SSF52540">
    <property type="entry name" value="P-loop containing nucleoside triphosphate hydrolases"/>
    <property type="match status" value="1"/>
</dbReference>
<dbReference type="InterPro" id="IPR035412">
    <property type="entry name" value="Terminase_L_N"/>
</dbReference>
<feature type="region of interest" description="Disordered" evidence="1">
    <location>
        <begin position="466"/>
        <end position="485"/>
    </location>
</feature>
<dbReference type="Gene3D" id="3.40.50.300">
    <property type="entry name" value="P-loop containing nucleotide triphosphate hydrolases"/>
    <property type="match status" value="1"/>
</dbReference>
<dbReference type="AlphaFoldDB" id="A0A6N7QMP4"/>
<comment type="caution">
    <text evidence="3">The sequence shown here is derived from an EMBL/GenBank/DDBJ whole genome shotgun (WGS) entry which is preliminary data.</text>
</comment>
<evidence type="ECO:0000313" key="4">
    <source>
        <dbReference type="Proteomes" id="UP000433788"/>
    </source>
</evidence>
<dbReference type="Gene3D" id="3.30.420.280">
    <property type="match status" value="1"/>
</dbReference>
<dbReference type="EMBL" id="WJPP01000002">
    <property type="protein sequence ID" value="MRH77795.1"/>
    <property type="molecule type" value="Genomic_DNA"/>
</dbReference>
<gene>
    <name evidence="3" type="ORF">GH984_03675</name>
</gene>
<feature type="domain" description="Phage terminase large subunit N-terminal" evidence="2">
    <location>
        <begin position="57"/>
        <end position="260"/>
    </location>
</feature>
<proteinExistence type="predicted"/>
<organism evidence="3 4">
    <name type="scientific">Spiribacter salilacus</name>
    <dbReference type="NCBI Taxonomy" id="2664894"/>
    <lineage>
        <taxon>Bacteria</taxon>
        <taxon>Pseudomonadati</taxon>
        <taxon>Pseudomonadota</taxon>
        <taxon>Gammaproteobacteria</taxon>
        <taxon>Chromatiales</taxon>
        <taxon>Ectothiorhodospiraceae</taxon>
        <taxon>Spiribacter</taxon>
    </lineage>
</organism>
<evidence type="ECO:0000259" key="2">
    <source>
        <dbReference type="Pfam" id="PF04466"/>
    </source>
</evidence>
<name>A0A6N7QMP4_9GAMM</name>